<evidence type="ECO:0000256" key="5">
    <source>
        <dbReference type="ARBA" id="ARBA00007185"/>
    </source>
</evidence>
<dbReference type="GO" id="GO:0006099">
    <property type="term" value="P:tricarboxylic acid cycle"/>
    <property type="evidence" value="ECO:0007669"/>
    <property type="project" value="UniProtKB-UniPathway"/>
</dbReference>
<keyword evidence="10 12" id="KW-0456">Lyase</keyword>
<evidence type="ECO:0000256" key="9">
    <source>
        <dbReference type="ARBA" id="ARBA00023014"/>
    </source>
</evidence>
<name>S5XSG6_PARAH</name>
<dbReference type="EMBL" id="CP006650">
    <property type="protein sequence ID" value="AGT08047.1"/>
    <property type="molecule type" value="Genomic_DNA"/>
</dbReference>
<comment type="function">
    <text evidence="12">Catalyzes the isomerization of citrate to isocitrate via cis-aconitate.</text>
</comment>
<evidence type="ECO:0000256" key="3">
    <source>
        <dbReference type="ARBA" id="ARBA00004717"/>
    </source>
</evidence>
<evidence type="ECO:0000259" key="15">
    <source>
        <dbReference type="Pfam" id="PF00694"/>
    </source>
</evidence>
<dbReference type="InterPro" id="IPR000573">
    <property type="entry name" value="AconitaseA/IPMdHydase_ssu_swvl"/>
</dbReference>
<evidence type="ECO:0000256" key="7">
    <source>
        <dbReference type="ARBA" id="ARBA00022723"/>
    </source>
</evidence>
<dbReference type="Pfam" id="PF00694">
    <property type="entry name" value="Aconitase_C"/>
    <property type="match status" value="1"/>
</dbReference>
<evidence type="ECO:0000256" key="10">
    <source>
        <dbReference type="ARBA" id="ARBA00023239"/>
    </source>
</evidence>
<dbReference type="STRING" id="1367847.JCM7686_0938"/>
<keyword evidence="8 12" id="KW-0408">Iron</keyword>
<feature type="compositionally biased region" description="Basic and acidic residues" evidence="13">
    <location>
        <begin position="412"/>
        <end position="422"/>
    </location>
</feature>
<evidence type="ECO:0000256" key="1">
    <source>
        <dbReference type="ARBA" id="ARBA00000118"/>
    </source>
</evidence>
<evidence type="ECO:0000256" key="12">
    <source>
        <dbReference type="RuleBase" id="RU361275"/>
    </source>
</evidence>
<dbReference type="PRINTS" id="PR00415">
    <property type="entry name" value="ACONITASE"/>
</dbReference>
<dbReference type="NCBIfam" id="NF006757">
    <property type="entry name" value="PRK09277.1"/>
    <property type="match status" value="1"/>
</dbReference>
<dbReference type="CDD" id="cd01580">
    <property type="entry name" value="AcnA_IRP_Swivel"/>
    <property type="match status" value="1"/>
</dbReference>
<sequence>MPIETGKDSAKTRRSLNAGGKTYAYYSIPAATEAGLGDFSKLPASLKVVLENLLRFEDGGKTVSVEDIKAFAEWAKLGGQNPREIAYRPARVLMQDFTGVPAVVDLAAMRDGIKALGGDPQKINPLNPVDLVIDHSVMIDEFGTPRAFQRNVELEYERNMERYTFLKWGQNAFNNFRVVPPGTGICHQVNLEYLAQTVWTDKDQNGEEVAYPDTLVGTDSHTTMVNGLAVLGWGVGGIEAEAAMLGQPVSMLIPEVVGFKITGALTEGVTATDLVLKVVQMLRKHGVVGKFVEFYGEGLDHMPLADRATIANMAPEYGATCGFFPVDNETLRYLRQTGREEARIALVEAYAKENGFWRGADYAPVYSSTLELDQSEVVPAISGPKRPQDHVPLTASATEFAKYICGTRKLPEPTEKSEKRWNGDGGAPAPDHLPGHHDGFASGDVEGESYKLHDGSIVIASITSCTNTSNPYVLMAAGLVARKARALGLTRKPWVKTSLAPGSQVVEEYLKAANLQEDLDALGFNLVGFGCTTCIGNSGPLEPAISKSINDNDLVAVSVLSGNRNFEGRISPDVRANYLASPPLVVAYAIAGDMNIDLTSEPLGYSNEGKPVFLKDIWPSSKEVAELVDTIVTREMFQSKYADVFKGDERWQAVKVTDSETYDWPATSTYIQNPPYFRGMSKEPGAIHDIERARVLALLGDMITTDHISPAGSFKPTTPAGKYLTERQVAAKDFNSYGSRRGNHEVMMRGTFANIRIKNEMLDGVEGGYTKGLDGEQTSIYDAAMEYQAAGIPLVIFGGIEYGAGSSRDWAAKGTNLLGVKAVIAESFERIHRSNLVGMGVIPFEFTNGATRKSLELTGDEVISIDGLEGDFKPLSLVPCHIQYADGRERTIQLKARVDTEVEIEYLENGGVLHYVLRNLAKA</sequence>
<feature type="domain" description="Aconitase/3-isopropylmalate dehydratase large subunit alpha/beta/alpha" evidence="14">
    <location>
        <begin position="83"/>
        <end position="592"/>
    </location>
</feature>
<dbReference type="RefSeq" id="WP_020949686.1">
    <property type="nucleotide sequence ID" value="NC_022041.1"/>
</dbReference>
<dbReference type="Gene3D" id="6.10.190.10">
    <property type="match status" value="1"/>
</dbReference>
<dbReference type="PROSITE" id="PS01244">
    <property type="entry name" value="ACONITASE_2"/>
    <property type="match status" value="1"/>
</dbReference>
<evidence type="ECO:0000313" key="16">
    <source>
        <dbReference type="EMBL" id="AGT08047.1"/>
    </source>
</evidence>
<dbReference type="NCBIfam" id="TIGR01341">
    <property type="entry name" value="aconitase_1"/>
    <property type="match status" value="1"/>
</dbReference>
<dbReference type="GO" id="GO:0046872">
    <property type="term" value="F:metal ion binding"/>
    <property type="evidence" value="ECO:0007669"/>
    <property type="project" value="UniProtKB-KW"/>
</dbReference>
<dbReference type="OrthoDB" id="9764318at2"/>
<comment type="cofactor">
    <cofactor evidence="2">
        <name>[4Fe-4S] cluster</name>
        <dbReference type="ChEBI" id="CHEBI:49883"/>
    </cofactor>
</comment>
<comment type="pathway">
    <text evidence="3">Carbohydrate metabolism; tricarboxylic acid cycle; isocitrate from oxaloacetate: step 2/2.</text>
</comment>
<dbReference type="Gene3D" id="3.20.19.10">
    <property type="entry name" value="Aconitase, domain 4"/>
    <property type="match status" value="1"/>
</dbReference>
<evidence type="ECO:0000256" key="11">
    <source>
        <dbReference type="ARBA" id="ARBA00023501"/>
    </source>
</evidence>
<dbReference type="PROSITE" id="PS00450">
    <property type="entry name" value="ACONITASE_1"/>
    <property type="match status" value="1"/>
</dbReference>
<keyword evidence="17" id="KW-1185">Reference proteome</keyword>
<dbReference type="CDD" id="cd01586">
    <property type="entry name" value="AcnA_IRP"/>
    <property type="match status" value="1"/>
</dbReference>
<dbReference type="SUPFAM" id="SSF52016">
    <property type="entry name" value="LeuD/IlvD-like"/>
    <property type="match status" value="1"/>
</dbReference>
<dbReference type="InterPro" id="IPR006249">
    <property type="entry name" value="Aconitase/IRP2"/>
</dbReference>
<dbReference type="AlphaFoldDB" id="S5XSG6"/>
<dbReference type="InterPro" id="IPR015931">
    <property type="entry name" value="Acnase/IPM_dHydase_lsu_aba_1/3"/>
</dbReference>
<evidence type="ECO:0000256" key="8">
    <source>
        <dbReference type="ARBA" id="ARBA00023004"/>
    </source>
</evidence>
<dbReference type="SUPFAM" id="SSF53732">
    <property type="entry name" value="Aconitase iron-sulfur domain"/>
    <property type="match status" value="1"/>
</dbReference>
<dbReference type="Pfam" id="PF00330">
    <property type="entry name" value="Aconitase"/>
    <property type="match status" value="1"/>
</dbReference>
<dbReference type="NCBIfam" id="NF009520">
    <property type="entry name" value="PRK12881.1"/>
    <property type="match status" value="1"/>
</dbReference>
<dbReference type="GO" id="GO:0003994">
    <property type="term" value="F:aconitate hydratase activity"/>
    <property type="evidence" value="ECO:0007669"/>
    <property type="project" value="UniProtKB-EC"/>
</dbReference>
<proteinExistence type="inferred from homology"/>
<keyword evidence="7" id="KW-0479">Metal-binding</keyword>
<protein>
    <recommendedName>
        <fullName evidence="12">Aconitate hydratase</fullName>
        <shortName evidence="12">Aconitase</shortName>
        <ecNumber evidence="12">4.2.1.3</ecNumber>
    </recommendedName>
</protein>
<comment type="pathway">
    <text evidence="4">Organic acid metabolism; propanoate degradation.</text>
</comment>
<dbReference type="PATRIC" id="fig|1367847.3.peg.900"/>
<keyword evidence="9 12" id="KW-0411">Iron-sulfur</keyword>
<feature type="domain" description="Aconitase A/isopropylmalate dehydratase small subunit swivel" evidence="15">
    <location>
        <begin position="722"/>
        <end position="848"/>
    </location>
</feature>
<dbReference type="EC" id="4.2.1.3" evidence="12"/>
<evidence type="ECO:0000256" key="2">
    <source>
        <dbReference type="ARBA" id="ARBA00001966"/>
    </source>
</evidence>
<evidence type="ECO:0000256" key="4">
    <source>
        <dbReference type="ARBA" id="ARBA00005026"/>
    </source>
</evidence>
<dbReference type="InterPro" id="IPR001030">
    <property type="entry name" value="Acoase/IPM_deHydtase_lsu_aba"/>
</dbReference>
<evidence type="ECO:0000256" key="6">
    <source>
        <dbReference type="ARBA" id="ARBA00022485"/>
    </source>
</evidence>
<dbReference type="InterPro" id="IPR015928">
    <property type="entry name" value="Aconitase/3IPM_dehydase_swvl"/>
</dbReference>
<evidence type="ECO:0000256" key="13">
    <source>
        <dbReference type="SAM" id="MobiDB-lite"/>
    </source>
</evidence>
<dbReference type="KEGG" id="pami:JCM7686_0938"/>
<dbReference type="eggNOG" id="COG1048">
    <property type="taxonomic scope" value="Bacteria"/>
</dbReference>
<dbReference type="Proteomes" id="UP000015480">
    <property type="component" value="Chromosome"/>
</dbReference>
<dbReference type="InterPro" id="IPR018136">
    <property type="entry name" value="Aconitase_4Fe-4S_BS"/>
</dbReference>
<dbReference type="FunFam" id="3.20.19.10:FF:000001">
    <property type="entry name" value="Aconitate hydratase"/>
    <property type="match status" value="1"/>
</dbReference>
<comment type="similarity">
    <text evidence="5 12">Belongs to the aconitase/IPM isomerase family.</text>
</comment>
<dbReference type="UniPathway" id="UPA00223">
    <property type="reaction ID" value="UER00718"/>
</dbReference>
<dbReference type="PANTHER" id="PTHR11670">
    <property type="entry name" value="ACONITASE/IRON-RESPONSIVE ELEMENT FAMILY MEMBER"/>
    <property type="match status" value="1"/>
</dbReference>
<dbReference type="FunFam" id="3.30.499.10:FF:000002">
    <property type="entry name" value="Aconitate hydratase"/>
    <property type="match status" value="1"/>
</dbReference>
<dbReference type="GO" id="GO:0047456">
    <property type="term" value="F:2-methylisocitrate dehydratase activity"/>
    <property type="evidence" value="ECO:0007669"/>
    <property type="project" value="UniProtKB-EC"/>
</dbReference>
<dbReference type="HOGENOM" id="CLU_013476_2_1_5"/>
<dbReference type="InterPro" id="IPR036008">
    <property type="entry name" value="Aconitase_4Fe-4S_dom"/>
</dbReference>
<comment type="catalytic activity">
    <reaction evidence="1">
        <text>(2S,3R)-3-hydroxybutane-1,2,3-tricarboxylate = 2-methyl-cis-aconitate + H2O</text>
        <dbReference type="Rhea" id="RHEA:17941"/>
        <dbReference type="ChEBI" id="CHEBI:15377"/>
        <dbReference type="ChEBI" id="CHEBI:57429"/>
        <dbReference type="ChEBI" id="CHEBI:57872"/>
        <dbReference type="EC" id="4.2.1.99"/>
    </reaction>
</comment>
<keyword evidence="6 12" id="KW-0004">4Fe-4S</keyword>
<dbReference type="Gene3D" id="3.30.499.10">
    <property type="entry name" value="Aconitase, domain 3"/>
    <property type="match status" value="2"/>
</dbReference>
<dbReference type="InterPro" id="IPR044137">
    <property type="entry name" value="AcnA_IRP_Swivel"/>
</dbReference>
<reference evidence="16 17" key="1">
    <citation type="journal article" date="2014" name="BMC Genomics">
        <title>Architecture and functions of a multipartite genome of the methylotrophic bacterium Paracoccus aminophilus JCM 7686, containing primary and secondary chromids.</title>
        <authorList>
            <person name="Dziewit L."/>
            <person name="Czarnecki J."/>
            <person name="Wibberg D."/>
            <person name="Radlinska M."/>
            <person name="Mrozek P."/>
            <person name="Szymczak M."/>
            <person name="Schluter A."/>
            <person name="Puhler A."/>
            <person name="Bartosik D."/>
        </authorList>
    </citation>
    <scope>NUCLEOTIDE SEQUENCE [LARGE SCALE GENOMIC DNA]</scope>
    <source>
        <strain evidence="16">JCM 7686</strain>
    </source>
</reference>
<dbReference type="GO" id="GO:0051539">
    <property type="term" value="F:4 iron, 4 sulfur cluster binding"/>
    <property type="evidence" value="ECO:0007669"/>
    <property type="project" value="UniProtKB-KW"/>
</dbReference>
<feature type="region of interest" description="Disordered" evidence="13">
    <location>
        <begin position="412"/>
        <end position="439"/>
    </location>
</feature>
<accession>S5XSG6</accession>
<evidence type="ECO:0000313" key="17">
    <source>
        <dbReference type="Proteomes" id="UP000015480"/>
    </source>
</evidence>
<evidence type="ECO:0000259" key="14">
    <source>
        <dbReference type="Pfam" id="PF00330"/>
    </source>
</evidence>
<gene>
    <name evidence="16" type="ORF">JCM7686_0938</name>
</gene>
<comment type="catalytic activity">
    <reaction evidence="11 12">
        <text>citrate = D-threo-isocitrate</text>
        <dbReference type="Rhea" id="RHEA:10336"/>
        <dbReference type="ChEBI" id="CHEBI:15562"/>
        <dbReference type="ChEBI" id="CHEBI:16947"/>
        <dbReference type="EC" id="4.2.1.3"/>
    </reaction>
</comment>
<organism evidence="16 17">
    <name type="scientific">Paracoccus aminophilus JCM 7686</name>
    <dbReference type="NCBI Taxonomy" id="1367847"/>
    <lineage>
        <taxon>Bacteria</taxon>
        <taxon>Pseudomonadati</taxon>
        <taxon>Pseudomonadota</taxon>
        <taxon>Alphaproteobacteria</taxon>
        <taxon>Rhodobacterales</taxon>
        <taxon>Paracoccaceae</taxon>
        <taxon>Paracoccus</taxon>
    </lineage>
</organism>